<name>A0A067F363_CITSI</name>
<evidence type="ECO:0000313" key="7">
    <source>
        <dbReference type="Proteomes" id="UP000027120"/>
    </source>
</evidence>
<organism evidence="6 7">
    <name type="scientific">Citrus sinensis</name>
    <name type="common">Sweet orange</name>
    <name type="synonym">Citrus aurantium var. sinensis</name>
    <dbReference type="NCBI Taxonomy" id="2711"/>
    <lineage>
        <taxon>Eukaryota</taxon>
        <taxon>Viridiplantae</taxon>
        <taxon>Streptophyta</taxon>
        <taxon>Embryophyta</taxon>
        <taxon>Tracheophyta</taxon>
        <taxon>Spermatophyta</taxon>
        <taxon>Magnoliopsida</taxon>
        <taxon>eudicotyledons</taxon>
        <taxon>Gunneridae</taxon>
        <taxon>Pentapetalae</taxon>
        <taxon>rosids</taxon>
        <taxon>malvids</taxon>
        <taxon>Sapindales</taxon>
        <taxon>Rutaceae</taxon>
        <taxon>Aurantioideae</taxon>
        <taxon>Citrus</taxon>
    </lineage>
</organism>
<dbReference type="Proteomes" id="UP000027120">
    <property type="component" value="Unassembled WGS sequence"/>
</dbReference>
<dbReference type="Pfam" id="PF14226">
    <property type="entry name" value="DIOX_N"/>
    <property type="match status" value="1"/>
</dbReference>
<dbReference type="GO" id="GO:0016706">
    <property type="term" value="F:2-oxoglutarate-dependent dioxygenase activity"/>
    <property type="evidence" value="ECO:0000318"/>
    <property type="project" value="GO_Central"/>
</dbReference>
<protein>
    <recommendedName>
        <fullName evidence="5">Fe2OG dioxygenase domain-containing protein</fullName>
    </recommendedName>
</protein>
<gene>
    <name evidence="6" type="ORF">CISIN_1g016729mg</name>
</gene>
<dbReference type="InterPro" id="IPR005123">
    <property type="entry name" value="Oxoglu/Fe-dep_dioxygenase_dom"/>
</dbReference>
<keyword evidence="3 4" id="KW-0408">Iron</keyword>
<dbReference type="EMBL" id="KK784956">
    <property type="protein sequence ID" value="KDO57927.1"/>
    <property type="molecule type" value="Genomic_DNA"/>
</dbReference>
<dbReference type="eggNOG" id="KOG0143">
    <property type="taxonomic scope" value="Eukaryota"/>
</dbReference>
<dbReference type="AlphaFoldDB" id="A0A067F363"/>
<dbReference type="GO" id="GO:0046872">
    <property type="term" value="F:metal ion binding"/>
    <property type="evidence" value="ECO:0007669"/>
    <property type="project" value="UniProtKB-KW"/>
</dbReference>
<dbReference type="PROSITE" id="PS51471">
    <property type="entry name" value="FE2OG_OXY"/>
    <property type="match status" value="1"/>
</dbReference>
<dbReference type="Pfam" id="PF03171">
    <property type="entry name" value="2OG-FeII_Oxy"/>
    <property type="match status" value="1"/>
</dbReference>
<proteinExistence type="inferred from homology"/>
<evidence type="ECO:0000256" key="1">
    <source>
        <dbReference type="ARBA" id="ARBA00008056"/>
    </source>
</evidence>
<reference evidence="6 7" key="1">
    <citation type="submission" date="2014-04" db="EMBL/GenBank/DDBJ databases">
        <authorList>
            <consortium name="International Citrus Genome Consortium"/>
            <person name="Gmitter F."/>
            <person name="Chen C."/>
            <person name="Farmerie W."/>
            <person name="Harkins T."/>
            <person name="Desany B."/>
            <person name="Mohiuddin M."/>
            <person name="Kodira C."/>
            <person name="Borodovsky M."/>
            <person name="Lomsadze A."/>
            <person name="Burns P."/>
            <person name="Jenkins J."/>
            <person name="Prochnik S."/>
            <person name="Shu S."/>
            <person name="Chapman J."/>
            <person name="Pitluck S."/>
            <person name="Schmutz J."/>
            <person name="Rokhsar D."/>
        </authorList>
    </citation>
    <scope>NUCLEOTIDE SEQUENCE</scope>
</reference>
<dbReference type="SUPFAM" id="SSF51197">
    <property type="entry name" value="Clavaminate synthase-like"/>
    <property type="match status" value="1"/>
</dbReference>
<dbReference type="PANTHER" id="PTHR47991">
    <property type="entry name" value="OXOGLUTARATE/IRON-DEPENDENT DIOXYGENASE"/>
    <property type="match status" value="1"/>
</dbReference>
<dbReference type="InterPro" id="IPR050295">
    <property type="entry name" value="Plant_2OG-oxidoreductases"/>
</dbReference>
<dbReference type="InterPro" id="IPR027443">
    <property type="entry name" value="IPNS-like_sf"/>
</dbReference>
<evidence type="ECO:0000256" key="4">
    <source>
        <dbReference type="RuleBase" id="RU003682"/>
    </source>
</evidence>
<feature type="domain" description="Fe2OG dioxygenase" evidence="5">
    <location>
        <begin position="229"/>
        <end position="332"/>
    </location>
</feature>
<evidence type="ECO:0000313" key="6">
    <source>
        <dbReference type="EMBL" id="KDO57927.1"/>
    </source>
</evidence>
<dbReference type="FunFam" id="2.60.120.330:FF:000079">
    <property type="entry name" value="Protein SRG1"/>
    <property type="match status" value="1"/>
</dbReference>
<dbReference type="PaxDb" id="2711-XP_006486903.1"/>
<keyword evidence="2 4" id="KW-0479">Metal-binding</keyword>
<evidence type="ECO:0000259" key="5">
    <source>
        <dbReference type="PROSITE" id="PS51471"/>
    </source>
</evidence>
<dbReference type="InterPro" id="IPR026992">
    <property type="entry name" value="DIOX_N"/>
</dbReference>
<dbReference type="Gene3D" id="2.60.120.330">
    <property type="entry name" value="B-lactam Antibiotic, Isopenicillin N Synthase, Chain"/>
    <property type="match status" value="1"/>
</dbReference>
<dbReference type="InterPro" id="IPR044861">
    <property type="entry name" value="IPNS-like_FE2OG_OXY"/>
</dbReference>
<dbReference type="SMR" id="A0A067F363"/>
<evidence type="ECO:0000256" key="2">
    <source>
        <dbReference type="ARBA" id="ARBA00022723"/>
    </source>
</evidence>
<evidence type="ECO:0000256" key="3">
    <source>
        <dbReference type="ARBA" id="ARBA00023004"/>
    </source>
</evidence>
<sequence>MEKYNDGGCCHHVTFIDQDGHRKTSTVPVVQELARQGLTQLPERFIRAPSKKNPIDDDSHSSGVSPKALPVINVAKLRAKWSDPEGRAEELAKLASGVRDWGLCLITEHGISSCVLHGVKDVVKSFFGLSFEEKKQTVGSYGKIDNMGYGRNFVKSEDQPLDWIDRLTMKAAPVGGDEGLNVWPQKPENFRQVTERYVLEARKVLDELLQALAEALSLERNVFVKYFDPTNSEINVRVNYYPPCPRPDLAQGITPHSDASALTLLMQFDATGGLQVLRDQKWLTLPWPTDALLVNVGDFLEIMSNGRLKSPWHRVVTQMEVERFSVALFYNPPSWTEIVPEPVDDSAGQDGGGGFRKVVVGDYLKHFYEISPTEDKQAIMYARV</sequence>
<keyword evidence="4" id="KW-0560">Oxidoreductase</keyword>
<comment type="similarity">
    <text evidence="1 4">Belongs to the iron/ascorbate-dependent oxidoreductase family.</text>
</comment>
<accession>A0A067F363</accession>
<keyword evidence="7" id="KW-1185">Reference proteome</keyword>